<name>A0AA36M6U0_CYLNA</name>
<protein>
    <submittedName>
        <fullName evidence="1">Uncharacterized protein</fullName>
    </submittedName>
</protein>
<reference evidence="1" key="1">
    <citation type="submission" date="2023-07" db="EMBL/GenBank/DDBJ databases">
        <authorList>
            <consortium name="CYATHOMIX"/>
        </authorList>
    </citation>
    <scope>NUCLEOTIDE SEQUENCE</scope>
    <source>
        <strain evidence="1">N/A</strain>
    </source>
</reference>
<dbReference type="Proteomes" id="UP001176961">
    <property type="component" value="Unassembled WGS sequence"/>
</dbReference>
<proteinExistence type="predicted"/>
<dbReference type="EMBL" id="CATQJL010000223">
    <property type="protein sequence ID" value="CAJ0600063.1"/>
    <property type="molecule type" value="Genomic_DNA"/>
</dbReference>
<evidence type="ECO:0000313" key="1">
    <source>
        <dbReference type="EMBL" id="CAJ0600063.1"/>
    </source>
</evidence>
<organism evidence="1 2">
    <name type="scientific">Cylicocyclus nassatus</name>
    <name type="common">Nematode worm</name>
    <dbReference type="NCBI Taxonomy" id="53992"/>
    <lineage>
        <taxon>Eukaryota</taxon>
        <taxon>Metazoa</taxon>
        <taxon>Ecdysozoa</taxon>
        <taxon>Nematoda</taxon>
        <taxon>Chromadorea</taxon>
        <taxon>Rhabditida</taxon>
        <taxon>Rhabditina</taxon>
        <taxon>Rhabditomorpha</taxon>
        <taxon>Strongyloidea</taxon>
        <taxon>Strongylidae</taxon>
        <taxon>Cylicocyclus</taxon>
    </lineage>
</organism>
<evidence type="ECO:0000313" key="2">
    <source>
        <dbReference type="Proteomes" id="UP001176961"/>
    </source>
</evidence>
<comment type="caution">
    <text evidence="1">The sequence shown here is derived from an EMBL/GenBank/DDBJ whole genome shotgun (WGS) entry which is preliminary data.</text>
</comment>
<accession>A0AA36M6U0</accession>
<gene>
    <name evidence="1" type="ORF">CYNAS_LOCUS12046</name>
</gene>
<sequence>MLFGPSLERKHTTKVSKVVVQDGYRGDTVTIEVKDEEMKKGWMHVFTTDYRNVQFEILRCPITSKRKATKSRLRCPDNITLIVSDVKTRDSGLYYRVRSRTNRTGLYDGLLDVQKYKQDQTNATVLVVWPFTRMEEEEERRRAKEREERRIREVMLSYWYKLAQRARMYYEYSQKQGDGWHCKFSTLFLPAEKGFK</sequence>
<dbReference type="AlphaFoldDB" id="A0AA36M6U0"/>
<keyword evidence="2" id="KW-1185">Reference proteome</keyword>